<dbReference type="PROSITE" id="PS50893">
    <property type="entry name" value="ABC_TRANSPORTER_2"/>
    <property type="match status" value="2"/>
</dbReference>
<evidence type="ECO:0000256" key="5">
    <source>
        <dbReference type="ARBA" id="ARBA00022741"/>
    </source>
</evidence>
<evidence type="ECO:0000256" key="9">
    <source>
        <dbReference type="SAM" id="SignalP"/>
    </source>
</evidence>
<keyword evidence="7" id="KW-1278">Translocase</keyword>
<evidence type="ECO:0000256" key="8">
    <source>
        <dbReference type="ARBA" id="ARBA00023136"/>
    </source>
</evidence>
<proteinExistence type="predicted"/>
<dbReference type="CDD" id="cd03216">
    <property type="entry name" value="ABC_Carb_Monos_I"/>
    <property type="match status" value="1"/>
</dbReference>
<evidence type="ECO:0000256" key="4">
    <source>
        <dbReference type="ARBA" id="ARBA00022737"/>
    </source>
</evidence>
<protein>
    <submittedName>
        <fullName evidence="11">Sugar ABC transporter ATP-binding protein</fullName>
    </submittedName>
</protein>
<evidence type="ECO:0000256" key="2">
    <source>
        <dbReference type="ARBA" id="ARBA00022475"/>
    </source>
</evidence>
<feature type="signal peptide" evidence="9">
    <location>
        <begin position="1"/>
        <end position="30"/>
    </location>
</feature>
<gene>
    <name evidence="11" type="ORF">ACFOGJ_10785</name>
</gene>
<evidence type="ECO:0000313" key="11">
    <source>
        <dbReference type="EMBL" id="MFC3227720.1"/>
    </source>
</evidence>
<sequence length="501" mass="52876">MTFREVTKRFGSTAALSAVSLSGAAGSVHAVTGENGAGKSTLMKLLAGVHRPDEGEILLDGGRIAFAGPGDALRAGISTVFQELTLLPNLSVAENIFLGREPRRGGLLDRRAMRRAARQALDRLGMTLDVDTLCGALSVAEQQMVEIAKGITADARVFIFDEPTAALNAPEIAKLEALIGELKARGRLVFYISHRLDEIFRFCDTVTVLKDGEHVATAPTATLDHDRLVALMVGRALGQLYPPRPAAPAAPLPALQVEGLVARDGMPAVGFALMRGEILGLAGLEGQGQRDIVRAMAGLEAPSSGRVALHRDGVVHQLGHSVVATSRAGIGFVPEERKTEGLYLTLSIAQNIALGLLRNRRPWARARVDQGRIAELMAAMRVRARDHRQAVGTLSGGNQQKVMIGRWLAAGIDVLLVEEPTRGVDVGAKSEIYALLRDFAARGGAVLITSSELTEHLGLCDRILVVRGGAIVAELEAASASEESVMRHAIAGTATAGSAAA</sequence>
<dbReference type="Pfam" id="PF00005">
    <property type="entry name" value="ABC_tran"/>
    <property type="match status" value="2"/>
</dbReference>
<feature type="domain" description="ABC transporter" evidence="10">
    <location>
        <begin position="250"/>
        <end position="493"/>
    </location>
</feature>
<reference evidence="12" key="1">
    <citation type="journal article" date="2019" name="Int. J. Syst. Evol. Microbiol.">
        <title>The Global Catalogue of Microorganisms (GCM) 10K type strain sequencing project: providing services to taxonomists for standard genome sequencing and annotation.</title>
        <authorList>
            <consortium name="The Broad Institute Genomics Platform"/>
            <consortium name="The Broad Institute Genome Sequencing Center for Infectious Disease"/>
            <person name="Wu L."/>
            <person name="Ma J."/>
        </authorList>
    </citation>
    <scope>NUCLEOTIDE SEQUENCE [LARGE SCALE GENOMIC DNA]</scope>
    <source>
        <strain evidence="12">KCTC 42964</strain>
    </source>
</reference>
<dbReference type="RefSeq" id="WP_379900458.1">
    <property type="nucleotide sequence ID" value="NZ_JBHRTR010000025.1"/>
</dbReference>
<dbReference type="InterPro" id="IPR003439">
    <property type="entry name" value="ABC_transporter-like_ATP-bd"/>
</dbReference>
<keyword evidence="9" id="KW-0732">Signal</keyword>
<evidence type="ECO:0000259" key="10">
    <source>
        <dbReference type="PROSITE" id="PS50893"/>
    </source>
</evidence>
<dbReference type="Proteomes" id="UP001595528">
    <property type="component" value="Unassembled WGS sequence"/>
</dbReference>
<evidence type="ECO:0000256" key="3">
    <source>
        <dbReference type="ARBA" id="ARBA00022597"/>
    </source>
</evidence>
<accession>A0ABV7KZF2</accession>
<dbReference type="PANTHER" id="PTHR43790:SF3">
    <property type="entry name" value="D-ALLOSE IMPORT ATP-BINDING PROTEIN ALSA-RELATED"/>
    <property type="match status" value="1"/>
</dbReference>
<dbReference type="InterPro" id="IPR003593">
    <property type="entry name" value="AAA+_ATPase"/>
</dbReference>
<keyword evidence="5" id="KW-0547">Nucleotide-binding</keyword>
<dbReference type="EMBL" id="JBHRTR010000025">
    <property type="protein sequence ID" value="MFC3227720.1"/>
    <property type="molecule type" value="Genomic_DNA"/>
</dbReference>
<dbReference type="PANTHER" id="PTHR43790">
    <property type="entry name" value="CARBOHYDRATE TRANSPORT ATP-BINDING PROTEIN MG119-RELATED"/>
    <property type="match status" value="1"/>
</dbReference>
<dbReference type="Gene3D" id="3.40.50.300">
    <property type="entry name" value="P-loop containing nucleotide triphosphate hydrolases"/>
    <property type="match status" value="2"/>
</dbReference>
<dbReference type="SMART" id="SM00382">
    <property type="entry name" value="AAA"/>
    <property type="match status" value="2"/>
</dbReference>
<dbReference type="InterPro" id="IPR027417">
    <property type="entry name" value="P-loop_NTPase"/>
</dbReference>
<evidence type="ECO:0000256" key="7">
    <source>
        <dbReference type="ARBA" id="ARBA00022967"/>
    </source>
</evidence>
<evidence type="ECO:0000313" key="12">
    <source>
        <dbReference type="Proteomes" id="UP001595528"/>
    </source>
</evidence>
<keyword evidence="1" id="KW-0813">Transport</keyword>
<comment type="caution">
    <text evidence="11">The sequence shown here is derived from an EMBL/GenBank/DDBJ whole genome shotgun (WGS) entry which is preliminary data.</text>
</comment>
<keyword evidence="8" id="KW-0472">Membrane</keyword>
<keyword evidence="3" id="KW-0762">Sugar transport</keyword>
<keyword evidence="6 11" id="KW-0067">ATP-binding</keyword>
<keyword evidence="12" id="KW-1185">Reference proteome</keyword>
<dbReference type="InterPro" id="IPR050107">
    <property type="entry name" value="ABC_carbohydrate_import_ATPase"/>
</dbReference>
<feature type="domain" description="ABC transporter" evidence="10">
    <location>
        <begin position="1"/>
        <end position="236"/>
    </location>
</feature>
<dbReference type="CDD" id="cd03215">
    <property type="entry name" value="ABC_Carb_Monos_II"/>
    <property type="match status" value="1"/>
</dbReference>
<dbReference type="InterPro" id="IPR017871">
    <property type="entry name" value="ABC_transporter-like_CS"/>
</dbReference>
<keyword evidence="4" id="KW-0677">Repeat</keyword>
<keyword evidence="2" id="KW-1003">Cell membrane</keyword>
<evidence type="ECO:0000256" key="6">
    <source>
        <dbReference type="ARBA" id="ARBA00022840"/>
    </source>
</evidence>
<name>A0ABV7KZF2_9PROT</name>
<dbReference type="GO" id="GO:0005524">
    <property type="term" value="F:ATP binding"/>
    <property type="evidence" value="ECO:0007669"/>
    <property type="project" value="UniProtKB-KW"/>
</dbReference>
<evidence type="ECO:0000256" key="1">
    <source>
        <dbReference type="ARBA" id="ARBA00022448"/>
    </source>
</evidence>
<dbReference type="PROSITE" id="PS00211">
    <property type="entry name" value="ABC_TRANSPORTER_1"/>
    <property type="match status" value="1"/>
</dbReference>
<dbReference type="SUPFAM" id="SSF52540">
    <property type="entry name" value="P-loop containing nucleoside triphosphate hydrolases"/>
    <property type="match status" value="2"/>
</dbReference>
<feature type="chain" id="PRO_5046279894" evidence="9">
    <location>
        <begin position="31"/>
        <end position="501"/>
    </location>
</feature>
<organism evidence="11 12">
    <name type="scientific">Marinibaculum pumilum</name>
    <dbReference type="NCBI Taxonomy" id="1766165"/>
    <lineage>
        <taxon>Bacteria</taxon>
        <taxon>Pseudomonadati</taxon>
        <taxon>Pseudomonadota</taxon>
        <taxon>Alphaproteobacteria</taxon>
        <taxon>Rhodospirillales</taxon>
        <taxon>Rhodospirillaceae</taxon>
        <taxon>Marinibaculum</taxon>
    </lineage>
</organism>